<dbReference type="Proteomes" id="UP001319865">
    <property type="component" value="Chromosome"/>
</dbReference>
<protein>
    <submittedName>
        <fullName evidence="2">Uncharacterized protein</fullName>
    </submittedName>
</protein>
<feature type="transmembrane region" description="Helical" evidence="1">
    <location>
        <begin position="6"/>
        <end position="26"/>
    </location>
</feature>
<evidence type="ECO:0000313" key="3">
    <source>
        <dbReference type="Proteomes" id="UP001319865"/>
    </source>
</evidence>
<keyword evidence="1" id="KW-0812">Transmembrane</keyword>
<accession>A0ABM7UY65</accession>
<reference evidence="2 3" key="2">
    <citation type="journal article" date="2022" name="Microorganisms">
        <title>Complete Genome Sequences of Two Flavobacterium ammonificans Strains and a Flavobacterium ammoniigenes Strain of Ammonifying Bacterioplankton Isolated from Surface River Water.</title>
        <authorList>
            <person name="Suda W."/>
            <person name="Ogata Y."/>
            <person name="Shindo C."/>
            <person name="Watanabe K."/>
        </authorList>
    </citation>
    <scope>NUCLEOTIDE SEQUENCE [LARGE SCALE GENOMIC DNA]</scope>
    <source>
        <strain evidence="2 3">GENT11</strain>
    </source>
</reference>
<organism evidence="2 3">
    <name type="scientific">Flavobacterium ammonificans</name>
    <dbReference type="NCBI Taxonomy" id="1751056"/>
    <lineage>
        <taxon>Bacteria</taxon>
        <taxon>Pseudomonadati</taxon>
        <taxon>Bacteroidota</taxon>
        <taxon>Flavobacteriia</taxon>
        <taxon>Flavobacteriales</taxon>
        <taxon>Flavobacteriaceae</taxon>
        <taxon>Flavobacterium</taxon>
    </lineage>
</organism>
<keyword evidence="3" id="KW-1185">Reference proteome</keyword>
<name>A0ABM7UY65_9FLAO</name>
<reference evidence="2 3" key="1">
    <citation type="journal article" date="2022" name="Int. J. Syst. Evol. Microbiol.">
        <title>Flavobacterium ammonificans sp. nov. and Flavobacterium ammoniigenes sp. nov., ammonifying bacteria isolated from surface river water.</title>
        <authorList>
            <person name="Watanabe K."/>
            <person name="Kitamura T."/>
            <person name="Ogata Y."/>
            <person name="Shindo C."/>
            <person name="Suda W."/>
        </authorList>
    </citation>
    <scope>NUCLEOTIDE SEQUENCE [LARGE SCALE GENOMIC DNA]</scope>
    <source>
        <strain evidence="2 3">GENT11</strain>
    </source>
</reference>
<sequence length="179" mass="20498">MKRIATLFLVVTLFYNMIGYYLMFAFKEQQAWVARMENTSPSDFRVLRLNASLYSFVDDTEFEDVNEDVVINNKSYHIFKKQIKDNVLSLYYLPNTNENTVSKDLNELVHSQLFNTGSSKESPTKKLLKSFIKDYIDNPEVSIPMPAQAVALTEAFAADDTEFTNPGHLSLPYSPPDCI</sequence>
<keyword evidence="1" id="KW-0472">Membrane</keyword>
<evidence type="ECO:0000313" key="2">
    <source>
        <dbReference type="EMBL" id="BDB52393.1"/>
    </source>
</evidence>
<dbReference type="EMBL" id="AP025183">
    <property type="protein sequence ID" value="BDB52393.1"/>
    <property type="molecule type" value="Genomic_DNA"/>
</dbReference>
<gene>
    <name evidence="2" type="ORF">GENT11_07050</name>
</gene>
<evidence type="ECO:0000256" key="1">
    <source>
        <dbReference type="SAM" id="Phobius"/>
    </source>
</evidence>
<dbReference type="RefSeq" id="WP_229331143.1">
    <property type="nucleotide sequence ID" value="NZ_AP025183.1"/>
</dbReference>
<proteinExistence type="predicted"/>
<keyword evidence="1" id="KW-1133">Transmembrane helix</keyword>